<name>A0ABR3VY88_9PEZI</name>
<reference evidence="2 3" key="1">
    <citation type="journal article" date="2024" name="Commun. Biol.">
        <title>Comparative genomic analysis of thermophilic fungi reveals convergent evolutionary adaptations and gene losses.</title>
        <authorList>
            <person name="Steindorff A.S."/>
            <person name="Aguilar-Pontes M.V."/>
            <person name="Robinson A.J."/>
            <person name="Andreopoulos B."/>
            <person name="LaButti K."/>
            <person name="Kuo A."/>
            <person name="Mondo S."/>
            <person name="Riley R."/>
            <person name="Otillar R."/>
            <person name="Haridas S."/>
            <person name="Lipzen A."/>
            <person name="Grimwood J."/>
            <person name="Schmutz J."/>
            <person name="Clum A."/>
            <person name="Reid I.D."/>
            <person name="Moisan M.C."/>
            <person name="Butler G."/>
            <person name="Nguyen T.T.M."/>
            <person name="Dewar K."/>
            <person name="Conant G."/>
            <person name="Drula E."/>
            <person name="Henrissat B."/>
            <person name="Hansel C."/>
            <person name="Singer S."/>
            <person name="Hutchinson M.I."/>
            <person name="de Vries R.P."/>
            <person name="Natvig D.O."/>
            <person name="Powell A.J."/>
            <person name="Tsang A."/>
            <person name="Grigoriev I.V."/>
        </authorList>
    </citation>
    <scope>NUCLEOTIDE SEQUENCE [LARGE SCALE GENOMIC DNA]</scope>
    <source>
        <strain evidence="2 3">ATCC 24622</strain>
    </source>
</reference>
<accession>A0ABR3VY88</accession>
<sequence length="231" mass="25729">MWRWRDEMQAQEVGQAQGAAKREPAQAPVARVDVVDALEHEHLDARYGHHQTVLRRGHVPHCGVEETGGSVADGSASEPRQEVVVVSGLHGAPLLEVHRQLDQLAGEDERVQARRGVEEVQRRDRASGGHLRGRGEGTWTTIVQEESMGVLVLVDDGPWQVAPPYDQAYRASRGEDGTEEMAQRMSNRGRRHARDGFESGADRHLTVWDMLNRRRGHVYAALARTLVVHDG</sequence>
<feature type="region of interest" description="Disordered" evidence="1">
    <location>
        <begin position="112"/>
        <end position="135"/>
    </location>
</feature>
<evidence type="ECO:0000313" key="3">
    <source>
        <dbReference type="Proteomes" id="UP001586593"/>
    </source>
</evidence>
<proteinExistence type="predicted"/>
<keyword evidence="3" id="KW-1185">Reference proteome</keyword>
<comment type="caution">
    <text evidence="2">The sequence shown here is derived from an EMBL/GenBank/DDBJ whole genome shotgun (WGS) entry which is preliminary data.</text>
</comment>
<organism evidence="2 3">
    <name type="scientific">Phialemonium thermophilum</name>
    <dbReference type="NCBI Taxonomy" id="223376"/>
    <lineage>
        <taxon>Eukaryota</taxon>
        <taxon>Fungi</taxon>
        <taxon>Dikarya</taxon>
        <taxon>Ascomycota</taxon>
        <taxon>Pezizomycotina</taxon>
        <taxon>Sordariomycetes</taxon>
        <taxon>Sordariomycetidae</taxon>
        <taxon>Cephalothecales</taxon>
        <taxon>Cephalothecaceae</taxon>
        <taxon>Phialemonium</taxon>
    </lineage>
</organism>
<evidence type="ECO:0000256" key="1">
    <source>
        <dbReference type="SAM" id="MobiDB-lite"/>
    </source>
</evidence>
<feature type="compositionally biased region" description="Basic and acidic residues" evidence="1">
    <location>
        <begin position="112"/>
        <end position="127"/>
    </location>
</feature>
<protein>
    <submittedName>
        <fullName evidence="2">Uncharacterized protein</fullName>
    </submittedName>
</protein>
<feature type="compositionally biased region" description="Low complexity" evidence="1">
    <location>
        <begin position="10"/>
        <end position="19"/>
    </location>
</feature>
<dbReference type="Proteomes" id="UP001586593">
    <property type="component" value="Unassembled WGS sequence"/>
</dbReference>
<evidence type="ECO:0000313" key="2">
    <source>
        <dbReference type="EMBL" id="KAL1848310.1"/>
    </source>
</evidence>
<gene>
    <name evidence="2" type="ORF">VTK73DRAFT_10165</name>
</gene>
<dbReference type="EMBL" id="JAZHXJ010000931">
    <property type="protein sequence ID" value="KAL1848310.1"/>
    <property type="molecule type" value="Genomic_DNA"/>
</dbReference>
<feature type="region of interest" description="Disordered" evidence="1">
    <location>
        <begin position="1"/>
        <end position="26"/>
    </location>
</feature>